<dbReference type="Pfam" id="PF04542">
    <property type="entry name" value="Sigma70_r2"/>
    <property type="match status" value="1"/>
</dbReference>
<keyword evidence="5 6" id="KW-0804">Transcription</keyword>
<keyword evidence="4 6" id="KW-0238">DNA-binding</keyword>
<dbReference type="OrthoDB" id="9784272at2"/>
<accession>R0CVQ8</accession>
<dbReference type="Proteomes" id="UP000013063">
    <property type="component" value="Unassembled WGS sequence"/>
</dbReference>
<dbReference type="RefSeq" id="WP_004623191.1">
    <property type="nucleotide sequence ID" value="NZ_APMP01000032.1"/>
</dbReference>
<evidence type="ECO:0000313" key="10">
    <source>
        <dbReference type="Proteomes" id="UP000013063"/>
    </source>
</evidence>
<dbReference type="Pfam" id="PF08281">
    <property type="entry name" value="Sigma70_r4_2"/>
    <property type="match status" value="1"/>
</dbReference>
<dbReference type="PANTHER" id="PTHR43133">
    <property type="entry name" value="RNA POLYMERASE ECF-TYPE SIGMA FACTO"/>
    <property type="match status" value="1"/>
</dbReference>
<keyword evidence="2 6" id="KW-0805">Transcription regulation</keyword>
<dbReference type="GO" id="GO:0016987">
    <property type="term" value="F:sigma factor activity"/>
    <property type="evidence" value="ECO:0007669"/>
    <property type="project" value="UniProtKB-KW"/>
</dbReference>
<dbReference type="InterPro" id="IPR013324">
    <property type="entry name" value="RNA_pol_sigma_r3/r4-like"/>
</dbReference>
<dbReference type="EMBL" id="APMP01000032">
    <property type="protein sequence ID" value="ENZ80445.1"/>
    <property type="molecule type" value="Genomic_DNA"/>
</dbReference>
<comment type="caution">
    <text evidence="9">The sequence shown here is derived from an EMBL/GenBank/DDBJ whole genome shotgun (WGS) entry which is preliminary data.</text>
</comment>
<evidence type="ECO:0000259" key="8">
    <source>
        <dbReference type="Pfam" id="PF08281"/>
    </source>
</evidence>
<evidence type="ECO:0000256" key="5">
    <source>
        <dbReference type="ARBA" id="ARBA00023163"/>
    </source>
</evidence>
<comment type="similarity">
    <text evidence="1 6">Belongs to the sigma-70 factor family. ECF subfamily.</text>
</comment>
<dbReference type="GO" id="GO:0003677">
    <property type="term" value="F:DNA binding"/>
    <property type="evidence" value="ECO:0007669"/>
    <property type="project" value="UniProtKB-KW"/>
</dbReference>
<proteinExistence type="inferred from homology"/>
<protein>
    <recommendedName>
        <fullName evidence="6">RNA polymerase sigma factor</fullName>
    </recommendedName>
</protein>
<keyword evidence="10" id="KW-1185">Reference proteome</keyword>
<evidence type="ECO:0000256" key="1">
    <source>
        <dbReference type="ARBA" id="ARBA00010641"/>
    </source>
</evidence>
<dbReference type="AlphaFoldDB" id="R0CVQ8"/>
<dbReference type="InterPro" id="IPR007627">
    <property type="entry name" value="RNA_pol_sigma70_r2"/>
</dbReference>
<dbReference type="InterPro" id="IPR013249">
    <property type="entry name" value="RNA_pol_sigma70_r4_t2"/>
</dbReference>
<reference evidence="9 10" key="1">
    <citation type="journal article" date="2013" name="Genome Announc.">
        <title>Draft Genome Sequence for Caulobacter sp. Strain OR37, a Bacterium Tolerant to Heavy Metals.</title>
        <authorList>
            <person name="Utturkar S.M."/>
            <person name="Bollmann A."/>
            <person name="Brzoska R.M."/>
            <person name="Klingeman D.M."/>
            <person name="Epstein S.E."/>
            <person name="Palumbo A.V."/>
            <person name="Brown S.D."/>
        </authorList>
    </citation>
    <scope>NUCLEOTIDE SEQUENCE [LARGE SCALE GENOMIC DNA]</scope>
    <source>
        <strain evidence="9 10">OR37</strain>
    </source>
</reference>
<dbReference type="eggNOG" id="COG1595">
    <property type="taxonomic scope" value="Bacteria"/>
</dbReference>
<dbReference type="GO" id="GO:0006352">
    <property type="term" value="P:DNA-templated transcription initiation"/>
    <property type="evidence" value="ECO:0007669"/>
    <property type="project" value="InterPro"/>
</dbReference>
<dbReference type="NCBIfam" id="TIGR02937">
    <property type="entry name" value="sigma70-ECF"/>
    <property type="match status" value="1"/>
</dbReference>
<evidence type="ECO:0000256" key="6">
    <source>
        <dbReference type="RuleBase" id="RU000716"/>
    </source>
</evidence>
<gene>
    <name evidence="9" type="ORF">OR37_03657</name>
</gene>
<dbReference type="InterPro" id="IPR000838">
    <property type="entry name" value="RNA_pol_sigma70_ECF_CS"/>
</dbReference>
<dbReference type="Gene3D" id="1.10.1740.10">
    <property type="match status" value="1"/>
</dbReference>
<evidence type="ECO:0000259" key="7">
    <source>
        <dbReference type="Pfam" id="PF04542"/>
    </source>
</evidence>
<dbReference type="InterPro" id="IPR039425">
    <property type="entry name" value="RNA_pol_sigma-70-like"/>
</dbReference>
<dbReference type="InterPro" id="IPR036388">
    <property type="entry name" value="WH-like_DNA-bd_sf"/>
</dbReference>
<dbReference type="Gene3D" id="1.10.10.10">
    <property type="entry name" value="Winged helix-like DNA-binding domain superfamily/Winged helix DNA-binding domain"/>
    <property type="match status" value="1"/>
</dbReference>
<dbReference type="InterPro" id="IPR014284">
    <property type="entry name" value="RNA_pol_sigma-70_dom"/>
</dbReference>
<evidence type="ECO:0000313" key="9">
    <source>
        <dbReference type="EMBL" id="ENZ80445.1"/>
    </source>
</evidence>
<evidence type="ECO:0000256" key="4">
    <source>
        <dbReference type="ARBA" id="ARBA00023125"/>
    </source>
</evidence>
<dbReference type="PATRIC" id="fig|1292034.3.peg.3630"/>
<dbReference type="InterPro" id="IPR013325">
    <property type="entry name" value="RNA_pol_sigma_r2"/>
</dbReference>
<keyword evidence="3 6" id="KW-0731">Sigma factor</keyword>
<dbReference type="PROSITE" id="PS01063">
    <property type="entry name" value="SIGMA70_ECF"/>
    <property type="match status" value="1"/>
</dbReference>
<feature type="domain" description="RNA polymerase sigma-70 region 2" evidence="7">
    <location>
        <begin position="29"/>
        <end position="95"/>
    </location>
</feature>
<evidence type="ECO:0000256" key="3">
    <source>
        <dbReference type="ARBA" id="ARBA00023082"/>
    </source>
</evidence>
<dbReference type="PANTHER" id="PTHR43133:SF62">
    <property type="entry name" value="RNA POLYMERASE SIGMA FACTOR SIGZ"/>
    <property type="match status" value="1"/>
</dbReference>
<organism evidence="9 10">
    <name type="scientific">Caulobacter vibrioides OR37</name>
    <dbReference type="NCBI Taxonomy" id="1292034"/>
    <lineage>
        <taxon>Bacteria</taxon>
        <taxon>Pseudomonadati</taxon>
        <taxon>Pseudomonadota</taxon>
        <taxon>Alphaproteobacteria</taxon>
        <taxon>Caulobacterales</taxon>
        <taxon>Caulobacteraceae</taxon>
        <taxon>Caulobacter</taxon>
    </lineage>
</organism>
<dbReference type="STRING" id="1292034.OR37_03657"/>
<sequence length="184" mass="20782">MDADTSRALLSRAISRVAQRDHDALKYVYRHTSAKLFGVCLRILNDREEAEDVLQDVYLTVWNRADRFDQEKASPITWLVSIARNRSIDRLRKRGGRVIADVEEAEALADGAPLASTLLEDEDDRRRLEGCIDQLDPRHAGALRTAFFEGVTYDALAQALKVPLGTMKSWIRRSLISLRGCLEA</sequence>
<evidence type="ECO:0000256" key="2">
    <source>
        <dbReference type="ARBA" id="ARBA00023015"/>
    </source>
</evidence>
<name>R0CVQ8_CAUVI</name>
<dbReference type="SUPFAM" id="SSF88659">
    <property type="entry name" value="Sigma3 and sigma4 domains of RNA polymerase sigma factors"/>
    <property type="match status" value="1"/>
</dbReference>
<dbReference type="SUPFAM" id="SSF88946">
    <property type="entry name" value="Sigma2 domain of RNA polymerase sigma factors"/>
    <property type="match status" value="1"/>
</dbReference>
<feature type="domain" description="RNA polymerase sigma factor 70 region 4 type 2" evidence="8">
    <location>
        <begin position="126"/>
        <end position="175"/>
    </location>
</feature>